<dbReference type="InterPro" id="IPR029044">
    <property type="entry name" value="Nucleotide-diphossugar_trans"/>
</dbReference>
<sequence>MSMSTVPRVSIGLPVYNGENFLAQALDALLGQSFTDLELIISDNASTDATAEICRRYAAQDERIRYVRQPRNLGGARNQAIVGEMARGELFKLAAHDDLYGRDLIARCVEVLDAHPDVVLCHADMAFIDASGEIIGRYDYTMATDSPSAPERFRSLLRTDGGDDEYGVIRTEVLRRVRAVDSYHNPGRPYVAEIALHGRFEQVPELLYFRRDHPDRGDRSPTISALCARMDPRRASHSNVRLLGEYVLGYFRAVHRAPLSTADRVACYRHLVGWLASRAANRSWRVARGGGRLAWRVPTPEVDVALPERPLP</sequence>
<reference evidence="3" key="1">
    <citation type="journal article" date="2019" name="Int. J. Syst. Evol. Microbiol.">
        <title>The Global Catalogue of Microorganisms (GCM) 10K type strain sequencing project: providing services to taxonomists for standard genome sequencing and annotation.</title>
        <authorList>
            <consortium name="The Broad Institute Genomics Platform"/>
            <consortium name="The Broad Institute Genome Sequencing Center for Infectious Disease"/>
            <person name="Wu L."/>
            <person name="Ma J."/>
        </authorList>
    </citation>
    <scope>NUCLEOTIDE SEQUENCE [LARGE SCALE GENOMIC DNA]</scope>
    <source>
        <strain evidence="3">JCM 16022</strain>
    </source>
</reference>
<feature type="domain" description="Glycosyltransferase 2-like" evidence="1">
    <location>
        <begin position="10"/>
        <end position="127"/>
    </location>
</feature>
<dbReference type="InterPro" id="IPR001173">
    <property type="entry name" value="Glyco_trans_2-like"/>
</dbReference>
<gene>
    <name evidence="2" type="ORF">GCM10009844_14870</name>
</gene>
<accession>A0ABP5LDM9</accession>
<protein>
    <submittedName>
        <fullName evidence="2">Glycosyltransferase family 2 protein</fullName>
    </submittedName>
</protein>
<evidence type="ECO:0000259" key="1">
    <source>
        <dbReference type="Pfam" id="PF00535"/>
    </source>
</evidence>
<comment type="caution">
    <text evidence="2">The sequence shown here is derived from an EMBL/GenBank/DDBJ whole genome shotgun (WGS) entry which is preliminary data.</text>
</comment>
<dbReference type="CDD" id="cd00761">
    <property type="entry name" value="Glyco_tranf_GTA_type"/>
    <property type="match status" value="1"/>
</dbReference>
<dbReference type="PANTHER" id="PTHR22916:SF56">
    <property type="entry name" value="GLYCOSYL TRANSFERASE"/>
    <property type="match status" value="1"/>
</dbReference>
<evidence type="ECO:0000313" key="3">
    <source>
        <dbReference type="Proteomes" id="UP001501771"/>
    </source>
</evidence>
<dbReference type="PANTHER" id="PTHR22916">
    <property type="entry name" value="GLYCOSYLTRANSFERASE"/>
    <property type="match status" value="1"/>
</dbReference>
<dbReference type="Pfam" id="PF00535">
    <property type="entry name" value="Glycos_transf_2"/>
    <property type="match status" value="1"/>
</dbReference>
<proteinExistence type="predicted"/>
<dbReference type="EMBL" id="BAAAQR010000003">
    <property type="protein sequence ID" value="GAA2143016.1"/>
    <property type="molecule type" value="Genomic_DNA"/>
</dbReference>
<evidence type="ECO:0000313" key="2">
    <source>
        <dbReference type="EMBL" id="GAA2143016.1"/>
    </source>
</evidence>
<dbReference type="Proteomes" id="UP001501771">
    <property type="component" value="Unassembled WGS sequence"/>
</dbReference>
<keyword evidence="3" id="KW-1185">Reference proteome</keyword>
<dbReference type="Gene3D" id="3.90.550.10">
    <property type="entry name" value="Spore Coat Polysaccharide Biosynthesis Protein SpsA, Chain A"/>
    <property type="match status" value="1"/>
</dbReference>
<name>A0ABP5LDM9_9ACTN</name>
<organism evidence="2 3">
    <name type="scientific">Nocardioides koreensis</name>
    <dbReference type="NCBI Taxonomy" id="433651"/>
    <lineage>
        <taxon>Bacteria</taxon>
        <taxon>Bacillati</taxon>
        <taxon>Actinomycetota</taxon>
        <taxon>Actinomycetes</taxon>
        <taxon>Propionibacteriales</taxon>
        <taxon>Nocardioidaceae</taxon>
        <taxon>Nocardioides</taxon>
    </lineage>
</organism>
<dbReference type="SUPFAM" id="SSF53448">
    <property type="entry name" value="Nucleotide-diphospho-sugar transferases"/>
    <property type="match status" value="1"/>
</dbReference>
<dbReference type="RefSeq" id="WP_344149650.1">
    <property type="nucleotide sequence ID" value="NZ_BAAAQR010000003.1"/>
</dbReference>